<dbReference type="AlphaFoldDB" id="A0AAV0H0W3"/>
<proteinExistence type="predicted"/>
<keyword evidence="2" id="KW-1185">Reference proteome</keyword>
<accession>A0AAV0H0W3</accession>
<protein>
    <submittedName>
        <fullName evidence="1">Uncharacterized protein</fullName>
    </submittedName>
</protein>
<evidence type="ECO:0000313" key="2">
    <source>
        <dbReference type="Proteomes" id="UP001154282"/>
    </source>
</evidence>
<dbReference type="Proteomes" id="UP001154282">
    <property type="component" value="Unassembled WGS sequence"/>
</dbReference>
<dbReference type="EMBL" id="CAMGYJ010000002">
    <property type="protein sequence ID" value="CAI0378910.1"/>
    <property type="molecule type" value="Genomic_DNA"/>
</dbReference>
<name>A0AAV0H0W3_9ROSI</name>
<reference evidence="1" key="1">
    <citation type="submission" date="2022-08" db="EMBL/GenBank/DDBJ databases">
        <authorList>
            <person name="Gutierrez-Valencia J."/>
        </authorList>
    </citation>
    <scope>NUCLEOTIDE SEQUENCE</scope>
</reference>
<evidence type="ECO:0000313" key="1">
    <source>
        <dbReference type="EMBL" id="CAI0378910.1"/>
    </source>
</evidence>
<gene>
    <name evidence="1" type="ORF">LITE_LOCUS2072</name>
</gene>
<sequence>MVLWGRLLLQLWSIVEVTGTTSLILGITSIQVIEWMENTISPLHHQLNGFPILISLKSLPLSSGIPKVTHLF</sequence>
<organism evidence="1 2">
    <name type="scientific">Linum tenue</name>
    <dbReference type="NCBI Taxonomy" id="586396"/>
    <lineage>
        <taxon>Eukaryota</taxon>
        <taxon>Viridiplantae</taxon>
        <taxon>Streptophyta</taxon>
        <taxon>Embryophyta</taxon>
        <taxon>Tracheophyta</taxon>
        <taxon>Spermatophyta</taxon>
        <taxon>Magnoliopsida</taxon>
        <taxon>eudicotyledons</taxon>
        <taxon>Gunneridae</taxon>
        <taxon>Pentapetalae</taxon>
        <taxon>rosids</taxon>
        <taxon>fabids</taxon>
        <taxon>Malpighiales</taxon>
        <taxon>Linaceae</taxon>
        <taxon>Linum</taxon>
    </lineage>
</organism>
<comment type="caution">
    <text evidence="1">The sequence shown here is derived from an EMBL/GenBank/DDBJ whole genome shotgun (WGS) entry which is preliminary data.</text>
</comment>